<evidence type="ECO:0000256" key="2">
    <source>
        <dbReference type="ARBA" id="ARBA00008072"/>
    </source>
</evidence>
<evidence type="ECO:0000256" key="1">
    <source>
        <dbReference type="ARBA" id="ARBA00001947"/>
    </source>
</evidence>
<feature type="domain" description="Alcohol dehydrogenase-like C-terminal" evidence="7">
    <location>
        <begin position="209"/>
        <end position="338"/>
    </location>
</feature>
<dbReference type="STRING" id="105984.A0A427XED7"/>
<dbReference type="EMBL" id="RSCE01000018">
    <property type="protein sequence ID" value="RSH77084.1"/>
    <property type="molecule type" value="Genomic_DNA"/>
</dbReference>
<evidence type="ECO:0000313" key="9">
    <source>
        <dbReference type="EMBL" id="RSH77084.1"/>
    </source>
</evidence>
<dbReference type="AlphaFoldDB" id="A0A427XED7"/>
<keyword evidence="4 6" id="KW-0862">Zinc</keyword>
<dbReference type="OrthoDB" id="5363962at2759"/>
<evidence type="ECO:0000256" key="4">
    <source>
        <dbReference type="ARBA" id="ARBA00022833"/>
    </source>
</evidence>
<evidence type="ECO:0000259" key="7">
    <source>
        <dbReference type="Pfam" id="PF00107"/>
    </source>
</evidence>
<accession>A0A427XED7</accession>
<sequence length="381" mass="40129">MSSASDHAVLRTQAAVIRGPNNVKVEDILLDPPAANELLVKIERVGLCRSDWHALVGDTKIAMPSILGHEASGVVESIGPGIQDIGVGDHVSICWHPHCGECTYCSNGEHSLCLEGSRIPLGPQMDGTFRRHTPSGEAIGAFCMTGAFAKHTVVHRASVIKVDSSVPFDIAALCSCCVPAGYGAATSLARERRLGESDAVLVIGTGGDGINIVQGLRAAGIGAIIAADASPLKRELAPRFGATHVIDWTEPGAADKVRRITNGLGVRALFLATPAVVLDDATLALVASGGDVVVTALSRQPQPSAAFAFAPLVRRHIRMSFVGYGGRSMRDTVPEAIEAAMRGSIDVAGLITKRYKLDDILQGYKDLDDGKILRGMVHPWD</sequence>
<comment type="cofactor">
    <cofactor evidence="1 6">
        <name>Zn(2+)</name>
        <dbReference type="ChEBI" id="CHEBI:29105"/>
    </cofactor>
</comment>
<dbReference type="GO" id="GO:0016491">
    <property type="term" value="F:oxidoreductase activity"/>
    <property type="evidence" value="ECO:0007669"/>
    <property type="project" value="UniProtKB-KW"/>
</dbReference>
<dbReference type="PROSITE" id="PS00059">
    <property type="entry name" value="ADH_ZINC"/>
    <property type="match status" value="1"/>
</dbReference>
<dbReference type="GO" id="GO:0008270">
    <property type="term" value="F:zinc ion binding"/>
    <property type="evidence" value="ECO:0007669"/>
    <property type="project" value="InterPro"/>
</dbReference>
<dbReference type="InterPro" id="IPR036291">
    <property type="entry name" value="NAD(P)-bd_dom_sf"/>
</dbReference>
<dbReference type="Gene3D" id="3.40.50.720">
    <property type="entry name" value="NAD(P)-binding Rossmann-like Domain"/>
    <property type="match status" value="1"/>
</dbReference>
<organism evidence="9 10">
    <name type="scientific">Apiotrichum porosum</name>
    <dbReference type="NCBI Taxonomy" id="105984"/>
    <lineage>
        <taxon>Eukaryota</taxon>
        <taxon>Fungi</taxon>
        <taxon>Dikarya</taxon>
        <taxon>Basidiomycota</taxon>
        <taxon>Agaricomycotina</taxon>
        <taxon>Tremellomycetes</taxon>
        <taxon>Trichosporonales</taxon>
        <taxon>Trichosporonaceae</taxon>
        <taxon>Apiotrichum</taxon>
    </lineage>
</organism>
<dbReference type="InterPro" id="IPR013149">
    <property type="entry name" value="ADH-like_C"/>
</dbReference>
<evidence type="ECO:0000313" key="10">
    <source>
        <dbReference type="Proteomes" id="UP000279236"/>
    </source>
</evidence>
<keyword evidence="5" id="KW-0560">Oxidoreductase</keyword>
<dbReference type="GeneID" id="39588255"/>
<dbReference type="SUPFAM" id="SSF51735">
    <property type="entry name" value="NAD(P)-binding Rossmann-fold domains"/>
    <property type="match status" value="1"/>
</dbReference>
<feature type="domain" description="Alcohol dehydrogenase-like N-terminal" evidence="8">
    <location>
        <begin position="35"/>
        <end position="163"/>
    </location>
</feature>
<comment type="caution">
    <text evidence="9">The sequence shown here is derived from an EMBL/GenBank/DDBJ whole genome shotgun (WGS) entry which is preliminary data.</text>
</comment>
<evidence type="ECO:0000256" key="3">
    <source>
        <dbReference type="ARBA" id="ARBA00022723"/>
    </source>
</evidence>
<evidence type="ECO:0000256" key="5">
    <source>
        <dbReference type="ARBA" id="ARBA00023002"/>
    </source>
</evidence>
<comment type="similarity">
    <text evidence="2 6">Belongs to the zinc-containing alcohol dehydrogenase family.</text>
</comment>
<dbReference type="InterPro" id="IPR013154">
    <property type="entry name" value="ADH-like_N"/>
</dbReference>
<dbReference type="PANTHER" id="PTHR43350">
    <property type="entry name" value="NAD-DEPENDENT ALCOHOL DEHYDROGENASE"/>
    <property type="match status" value="1"/>
</dbReference>
<reference evidence="9 10" key="1">
    <citation type="submission" date="2018-11" db="EMBL/GenBank/DDBJ databases">
        <title>Genome sequence of Apiotrichum porosum DSM 27194.</title>
        <authorList>
            <person name="Aliyu H."/>
            <person name="Gorte O."/>
            <person name="Ochsenreither K."/>
        </authorList>
    </citation>
    <scope>NUCLEOTIDE SEQUENCE [LARGE SCALE GENOMIC DNA]</scope>
    <source>
        <strain evidence="9 10">DSM 27194</strain>
    </source>
</reference>
<dbReference type="Pfam" id="PF08240">
    <property type="entry name" value="ADH_N"/>
    <property type="match status" value="1"/>
</dbReference>
<evidence type="ECO:0000259" key="8">
    <source>
        <dbReference type="Pfam" id="PF08240"/>
    </source>
</evidence>
<keyword evidence="10" id="KW-1185">Reference proteome</keyword>
<evidence type="ECO:0000256" key="6">
    <source>
        <dbReference type="RuleBase" id="RU361277"/>
    </source>
</evidence>
<dbReference type="Proteomes" id="UP000279236">
    <property type="component" value="Unassembled WGS sequence"/>
</dbReference>
<dbReference type="Pfam" id="PF00107">
    <property type="entry name" value="ADH_zinc_N"/>
    <property type="match status" value="1"/>
</dbReference>
<dbReference type="InterPro" id="IPR002328">
    <property type="entry name" value="ADH_Zn_CS"/>
</dbReference>
<dbReference type="SUPFAM" id="SSF50129">
    <property type="entry name" value="GroES-like"/>
    <property type="match status" value="1"/>
</dbReference>
<dbReference type="Gene3D" id="3.90.180.10">
    <property type="entry name" value="Medium-chain alcohol dehydrogenases, catalytic domain"/>
    <property type="match status" value="1"/>
</dbReference>
<keyword evidence="3 6" id="KW-0479">Metal-binding</keyword>
<protein>
    <submittedName>
        <fullName evidence="9">S-(Hydroxymethyl)glutathione dehydrogenase</fullName>
    </submittedName>
</protein>
<proteinExistence type="inferred from homology"/>
<dbReference type="InterPro" id="IPR011032">
    <property type="entry name" value="GroES-like_sf"/>
</dbReference>
<dbReference type="RefSeq" id="XP_028472231.1">
    <property type="nucleotide sequence ID" value="XM_028619362.1"/>
</dbReference>
<name>A0A427XED7_9TREE</name>
<dbReference type="PANTHER" id="PTHR43350:SF19">
    <property type="entry name" value="D-GULOSIDE 3-DEHYDROGENASE"/>
    <property type="match status" value="1"/>
</dbReference>
<gene>
    <name evidence="9" type="primary">FLD1</name>
    <name evidence="9" type="ORF">EHS24_003712</name>
</gene>